<name>A0ABS8V9C1_DATST</name>
<reference evidence="1 2" key="1">
    <citation type="journal article" date="2021" name="BMC Genomics">
        <title>Datura genome reveals duplications of psychoactive alkaloid biosynthetic genes and high mutation rate following tissue culture.</title>
        <authorList>
            <person name="Rajewski A."/>
            <person name="Carter-House D."/>
            <person name="Stajich J."/>
            <person name="Litt A."/>
        </authorList>
    </citation>
    <scope>NUCLEOTIDE SEQUENCE [LARGE SCALE GENOMIC DNA]</scope>
    <source>
        <strain evidence="1">AR-01</strain>
    </source>
</reference>
<evidence type="ECO:0000313" key="2">
    <source>
        <dbReference type="Proteomes" id="UP000823775"/>
    </source>
</evidence>
<sequence>MIPTQDMILNLSLAERSAQCLMSTQNLTSTLISKRDLRPDLELGPDLDHKVGRVEVKVGSRVLRSRVRSRVSNLGRELDPDPKSQIGVEVQSRVGILIESRVLGQGKAASIGSKLGVKFWVEIGSWVPGQGRESGLE</sequence>
<proteinExistence type="predicted"/>
<protein>
    <recommendedName>
        <fullName evidence="3">Ribosomal protein S3</fullName>
    </recommendedName>
</protein>
<gene>
    <name evidence="1" type="ORF">HAX54_029483</name>
</gene>
<comment type="caution">
    <text evidence="1">The sequence shown here is derived from an EMBL/GenBank/DDBJ whole genome shotgun (WGS) entry which is preliminary data.</text>
</comment>
<evidence type="ECO:0008006" key="3">
    <source>
        <dbReference type="Google" id="ProtNLM"/>
    </source>
</evidence>
<organism evidence="1 2">
    <name type="scientific">Datura stramonium</name>
    <name type="common">Jimsonweed</name>
    <name type="synonym">Common thornapple</name>
    <dbReference type="NCBI Taxonomy" id="4076"/>
    <lineage>
        <taxon>Eukaryota</taxon>
        <taxon>Viridiplantae</taxon>
        <taxon>Streptophyta</taxon>
        <taxon>Embryophyta</taxon>
        <taxon>Tracheophyta</taxon>
        <taxon>Spermatophyta</taxon>
        <taxon>Magnoliopsida</taxon>
        <taxon>eudicotyledons</taxon>
        <taxon>Gunneridae</taxon>
        <taxon>Pentapetalae</taxon>
        <taxon>asterids</taxon>
        <taxon>lamiids</taxon>
        <taxon>Solanales</taxon>
        <taxon>Solanaceae</taxon>
        <taxon>Solanoideae</taxon>
        <taxon>Datureae</taxon>
        <taxon>Datura</taxon>
    </lineage>
</organism>
<dbReference type="Proteomes" id="UP000823775">
    <property type="component" value="Unassembled WGS sequence"/>
</dbReference>
<accession>A0ABS8V9C1</accession>
<dbReference type="EMBL" id="JACEIK010003661">
    <property type="protein sequence ID" value="MCD9642600.1"/>
    <property type="molecule type" value="Genomic_DNA"/>
</dbReference>
<evidence type="ECO:0000313" key="1">
    <source>
        <dbReference type="EMBL" id="MCD9642600.1"/>
    </source>
</evidence>
<keyword evidence="2" id="KW-1185">Reference proteome</keyword>